<evidence type="ECO:0000256" key="5">
    <source>
        <dbReference type="ARBA" id="ARBA00023136"/>
    </source>
</evidence>
<evidence type="ECO:0000256" key="3">
    <source>
        <dbReference type="ARBA" id="ARBA00022692"/>
    </source>
</evidence>
<dbReference type="EMBL" id="JAKIJS010000001">
    <property type="protein sequence ID" value="MCF6138177.1"/>
    <property type="molecule type" value="Genomic_DNA"/>
</dbReference>
<dbReference type="RefSeq" id="WP_236334390.1">
    <property type="nucleotide sequence ID" value="NZ_JAKIJS010000001.1"/>
</dbReference>
<dbReference type="PANTHER" id="PTHR12677">
    <property type="entry name" value="GOLGI APPARATUS MEMBRANE PROTEIN TVP38-RELATED"/>
    <property type="match status" value="1"/>
</dbReference>
<proteinExistence type="inferred from homology"/>
<comment type="subcellular location">
    <subcellularLocation>
        <location evidence="1 6">Cell membrane</location>
        <topology evidence="1 6">Multi-pass membrane protein</topology>
    </subcellularLocation>
</comment>
<name>A0ABS9GZK7_9BACL</name>
<feature type="transmembrane region" description="Helical" evidence="6">
    <location>
        <begin position="98"/>
        <end position="120"/>
    </location>
</feature>
<comment type="caution">
    <text evidence="8">The sequence shown here is derived from an EMBL/GenBank/DDBJ whole genome shotgun (WGS) entry which is preliminary data.</text>
</comment>
<feature type="domain" description="VTT" evidence="7">
    <location>
        <begin position="35"/>
        <end position="148"/>
    </location>
</feature>
<protein>
    <recommendedName>
        <fullName evidence="6">TVP38/TMEM64 family membrane protein</fullName>
    </recommendedName>
</protein>
<keyword evidence="2 6" id="KW-1003">Cell membrane</keyword>
<feature type="transmembrane region" description="Helical" evidence="6">
    <location>
        <begin position="37"/>
        <end position="70"/>
    </location>
</feature>
<evidence type="ECO:0000256" key="2">
    <source>
        <dbReference type="ARBA" id="ARBA00022475"/>
    </source>
</evidence>
<evidence type="ECO:0000259" key="7">
    <source>
        <dbReference type="Pfam" id="PF09335"/>
    </source>
</evidence>
<organism evidence="8 9">
    <name type="scientific">Pseudalkalibacillus berkeleyi</name>
    <dbReference type="NCBI Taxonomy" id="1069813"/>
    <lineage>
        <taxon>Bacteria</taxon>
        <taxon>Bacillati</taxon>
        <taxon>Bacillota</taxon>
        <taxon>Bacilli</taxon>
        <taxon>Bacillales</taxon>
        <taxon>Fictibacillaceae</taxon>
        <taxon>Pseudalkalibacillus</taxon>
    </lineage>
</organism>
<evidence type="ECO:0000256" key="1">
    <source>
        <dbReference type="ARBA" id="ARBA00004651"/>
    </source>
</evidence>
<dbReference type="Proteomes" id="UP001649381">
    <property type="component" value="Unassembled WGS sequence"/>
</dbReference>
<keyword evidence="4 6" id="KW-1133">Transmembrane helix</keyword>
<evidence type="ECO:0000256" key="4">
    <source>
        <dbReference type="ARBA" id="ARBA00022989"/>
    </source>
</evidence>
<evidence type="ECO:0000313" key="8">
    <source>
        <dbReference type="EMBL" id="MCF6138177.1"/>
    </source>
</evidence>
<keyword evidence="5 6" id="KW-0472">Membrane</keyword>
<keyword evidence="3 6" id="KW-0812">Transmembrane</keyword>
<dbReference type="PANTHER" id="PTHR12677:SF59">
    <property type="entry name" value="GOLGI APPARATUS MEMBRANE PROTEIN TVP38-RELATED"/>
    <property type="match status" value="1"/>
</dbReference>
<evidence type="ECO:0000313" key="9">
    <source>
        <dbReference type="Proteomes" id="UP001649381"/>
    </source>
</evidence>
<sequence length="190" mass="22133">MEQHAMQLIQWLGQSGALAPILFIFLHILRQFLFIPVGFICILGGVVFGAVFGTIYSLIGITLVSLYFYFLVKSIPKSYSRFMSLKERWFGKRSALSVGQITILRLVPFLHFHLISLCLIEITRNFKEYTKVSLFTNVPLALVYTSLGNWLNQLTVNWMISILFILAVLFYTLRKKEWVYKWQDFFAEAR</sequence>
<dbReference type="InterPro" id="IPR015414">
    <property type="entry name" value="TMEM64"/>
</dbReference>
<reference evidence="8 9" key="1">
    <citation type="submission" date="2022-01" db="EMBL/GenBank/DDBJ databases">
        <title>Alkalihalobacillus sp. EGI L200015, a novel bacterium isolated from a salt lake sediment.</title>
        <authorList>
            <person name="Gao L."/>
            <person name="Fang B.-Z."/>
            <person name="Li W.-J."/>
        </authorList>
    </citation>
    <scope>NUCLEOTIDE SEQUENCE [LARGE SCALE GENOMIC DNA]</scope>
    <source>
        <strain evidence="8 9">KCTC 12718</strain>
    </source>
</reference>
<evidence type="ECO:0000256" key="6">
    <source>
        <dbReference type="RuleBase" id="RU366058"/>
    </source>
</evidence>
<gene>
    <name evidence="8" type="ORF">L2716_10620</name>
</gene>
<accession>A0ABS9GZK7</accession>
<feature type="transmembrane region" description="Helical" evidence="6">
    <location>
        <begin position="156"/>
        <end position="173"/>
    </location>
</feature>
<dbReference type="InterPro" id="IPR032816">
    <property type="entry name" value="VTT_dom"/>
</dbReference>
<dbReference type="Pfam" id="PF09335">
    <property type="entry name" value="VTT_dom"/>
    <property type="match status" value="1"/>
</dbReference>
<comment type="similarity">
    <text evidence="6">Belongs to the TVP38/TMEM64 family.</text>
</comment>
<comment type="caution">
    <text evidence="6">Lacks conserved residue(s) required for the propagation of feature annotation.</text>
</comment>
<feature type="transmembrane region" description="Helical" evidence="6">
    <location>
        <begin position="12"/>
        <end position="30"/>
    </location>
</feature>
<keyword evidence="9" id="KW-1185">Reference proteome</keyword>